<dbReference type="SUPFAM" id="SSF46785">
    <property type="entry name" value="Winged helix' DNA-binding domain"/>
    <property type="match status" value="1"/>
</dbReference>
<sequence>MTEPRWLTPAELKAWMAFVAATTLLDGALDRQLQRDSGMPHAYYLILAMLSDAANHTLRMSELAAATQSSQSRLSHAVTRLEREGWVSRRPCPDDRRSTFATLTPEGLDALRRAAPGHVGTVRDNLFDALTPEQVGQLEAICRAMLGRLTRDPDATPMPGVCP</sequence>
<dbReference type="PROSITE" id="PS50995">
    <property type="entry name" value="HTH_MARR_2"/>
    <property type="match status" value="1"/>
</dbReference>
<proteinExistence type="predicted"/>
<dbReference type="PANTHER" id="PTHR33164">
    <property type="entry name" value="TRANSCRIPTIONAL REGULATOR, MARR FAMILY"/>
    <property type="match status" value="1"/>
</dbReference>
<dbReference type="STRING" id="366584.SAMN05216377_102134"/>
<dbReference type="GO" id="GO:0006950">
    <property type="term" value="P:response to stress"/>
    <property type="evidence" value="ECO:0007669"/>
    <property type="project" value="TreeGrafter"/>
</dbReference>
<dbReference type="Gene3D" id="1.10.10.10">
    <property type="entry name" value="Winged helix-like DNA-binding domain superfamily/Winged helix DNA-binding domain"/>
    <property type="match status" value="1"/>
</dbReference>
<dbReference type="SMART" id="SM00347">
    <property type="entry name" value="HTH_MARR"/>
    <property type="match status" value="1"/>
</dbReference>
<evidence type="ECO:0000259" key="1">
    <source>
        <dbReference type="PROSITE" id="PS50995"/>
    </source>
</evidence>
<dbReference type="GO" id="GO:0003700">
    <property type="term" value="F:DNA-binding transcription factor activity"/>
    <property type="evidence" value="ECO:0007669"/>
    <property type="project" value="InterPro"/>
</dbReference>
<dbReference type="RefSeq" id="WP_093076473.1">
    <property type="nucleotide sequence ID" value="NZ_FNBE01000002.1"/>
</dbReference>
<dbReference type="Pfam" id="PF12802">
    <property type="entry name" value="MarR_2"/>
    <property type="match status" value="1"/>
</dbReference>
<dbReference type="Proteomes" id="UP000198967">
    <property type="component" value="Unassembled WGS sequence"/>
</dbReference>
<accession>A0A1G7FX47</accession>
<reference evidence="2 3" key="1">
    <citation type="submission" date="2016-10" db="EMBL/GenBank/DDBJ databases">
        <authorList>
            <person name="de Groot N.N."/>
        </authorList>
    </citation>
    <scope>NUCLEOTIDE SEQUENCE [LARGE SCALE GENOMIC DNA]</scope>
    <source>
        <strain evidence="2 3">CGMCC 4.3143</strain>
    </source>
</reference>
<dbReference type="AlphaFoldDB" id="A0A1G7FX47"/>
<dbReference type="EMBL" id="FNBE01000002">
    <property type="protein sequence ID" value="SDE80508.1"/>
    <property type="molecule type" value="Genomic_DNA"/>
</dbReference>
<dbReference type="InterPro" id="IPR036390">
    <property type="entry name" value="WH_DNA-bd_sf"/>
</dbReference>
<dbReference type="InterPro" id="IPR039422">
    <property type="entry name" value="MarR/SlyA-like"/>
</dbReference>
<protein>
    <submittedName>
        <fullName evidence="2">Transcriptional regulator, MarR family</fullName>
    </submittedName>
</protein>
<keyword evidence="3" id="KW-1185">Reference proteome</keyword>
<organism evidence="2 3">
    <name type="scientific">Pseudonocardia oroxyli</name>
    <dbReference type="NCBI Taxonomy" id="366584"/>
    <lineage>
        <taxon>Bacteria</taxon>
        <taxon>Bacillati</taxon>
        <taxon>Actinomycetota</taxon>
        <taxon>Actinomycetes</taxon>
        <taxon>Pseudonocardiales</taxon>
        <taxon>Pseudonocardiaceae</taxon>
        <taxon>Pseudonocardia</taxon>
    </lineage>
</organism>
<evidence type="ECO:0000313" key="2">
    <source>
        <dbReference type="EMBL" id="SDE80508.1"/>
    </source>
</evidence>
<feature type="domain" description="HTH marR-type" evidence="1">
    <location>
        <begin position="11"/>
        <end position="147"/>
    </location>
</feature>
<dbReference type="InterPro" id="IPR036388">
    <property type="entry name" value="WH-like_DNA-bd_sf"/>
</dbReference>
<gene>
    <name evidence="2" type="ORF">SAMN05216377_102134</name>
</gene>
<dbReference type="OrthoDB" id="3254910at2"/>
<dbReference type="InterPro" id="IPR000835">
    <property type="entry name" value="HTH_MarR-typ"/>
</dbReference>
<evidence type="ECO:0000313" key="3">
    <source>
        <dbReference type="Proteomes" id="UP000198967"/>
    </source>
</evidence>
<name>A0A1G7FX47_PSEOR</name>
<dbReference type="PRINTS" id="PR00598">
    <property type="entry name" value="HTHMARR"/>
</dbReference>
<dbReference type="PANTHER" id="PTHR33164:SF99">
    <property type="entry name" value="MARR FAMILY REGULATORY PROTEIN"/>
    <property type="match status" value="1"/>
</dbReference>